<protein>
    <submittedName>
        <fullName evidence="1">Uncharacterized protein</fullName>
    </submittedName>
</protein>
<reference evidence="1" key="1">
    <citation type="submission" date="2023-10" db="EMBL/GenBank/DDBJ databases">
        <title>Chromosome-level genome of the transformable northern wattle, Acacia crassicarpa.</title>
        <authorList>
            <person name="Massaro I."/>
            <person name="Sinha N.R."/>
            <person name="Poethig S."/>
            <person name="Leichty A.R."/>
        </authorList>
    </citation>
    <scope>NUCLEOTIDE SEQUENCE</scope>
    <source>
        <strain evidence="1">Acra3RX</strain>
        <tissue evidence="1">Leaf</tissue>
    </source>
</reference>
<evidence type="ECO:0000313" key="2">
    <source>
        <dbReference type="Proteomes" id="UP001293593"/>
    </source>
</evidence>
<accession>A0AAE1K5K5</accession>
<name>A0AAE1K5K5_9FABA</name>
<evidence type="ECO:0000313" key="1">
    <source>
        <dbReference type="EMBL" id="KAK4264620.1"/>
    </source>
</evidence>
<organism evidence="1 2">
    <name type="scientific">Acacia crassicarpa</name>
    <name type="common">northern wattle</name>
    <dbReference type="NCBI Taxonomy" id="499986"/>
    <lineage>
        <taxon>Eukaryota</taxon>
        <taxon>Viridiplantae</taxon>
        <taxon>Streptophyta</taxon>
        <taxon>Embryophyta</taxon>
        <taxon>Tracheophyta</taxon>
        <taxon>Spermatophyta</taxon>
        <taxon>Magnoliopsida</taxon>
        <taxon>eudicotyledons</taxon>
        <taxon>Gunneridae</taxon>
        <taxon>Pentapetalae</taxon>
        <taxon>rosids</taxon>
        <taxon>fabids</taxon>
        <taxon>Fabales</taxon>
        <taxon>Fabaceae</taxon>
        <taxon>Caesalpinioideae</taxon>
        <taxon>mimosoid clade</taxon>
        <taxon>Acacieae</taxon>
        <taxon>Acacia</taxon>
    </lineage>
</organism>
<dbReference type="EMBL" id="JAWXYG010000008">
    <property type="protein sequence ID" value="KAK4264620.1"/>
    <property type="molecule type" value="Genomic_DNA"/>
</dbReference>
<gene>
    <name evidence="1" type="ORF">QN277_025773</name>
</gene>
<dbReference type="AlphaFoldDB" id="A0AAE1K5K5"/>
<comment type="caution">
    <text evidence="1">The sequence shown here is derived from an EMBL/GenBank/DDBJ whole genome shotgun (WGS) entry which is preliminary data.</text>
</comment>
<keyword evidence="2" id="KW-1185">Reference proteome</keyword>
<dbReference type="Proteomes" id="UP001293593">
    <property type="component" value="Unassembled WGS sequence"/>
</dbReference>
<proteinExistence type="predicted"/>
<sequence length="71" mass="8230">MRKYGYVAPYDVPVLLQQHIVRGEILDSLWRKSCPYRRILPALVGLDEYCRCFVGMVGHNASMNHISMDVF</sequence>